<dbReference type="EMBL" id="JAWDGP010005686">
    <property type="protein sequence ID" value="KAK3754130.1"/>
    <property type="molecule type" value="Genomic_DNA"/>
</dbReference>
<protein>
    <submittedName>
        <fullName evidence="1">Uncharacterized protein</fullName>
    </submittedName>
</protein>
<evidence type="ECO:0000313" key="1">
    <source>
        <dbReference type="EMBL" id="KAK3754130.1"/>
    </source>
</evidence>
<gene>
    <name evidence="1" type="ORF">RRG08_024203</name>
</gene>
<reference evidence="1" key="1">
    <citation type="journal article" date="2023" name="G3 (Bethesda)">
        <title>A reference genome for the long-term kleptoplast-retaining sea slug Elysia crispata morphotype clarki.</title>
        <authorList>
            <person name="Eastman K.E."/>
            <person name="Pendleton A.L."/>
            <person name="Shaikh M.A."/>
            <person name="Suttiyut T."/>
            <person name="Ogas R."/>
            <person name="Tomko P."/>
            <person name="Gavelis G."/>
            <person name="Widhalm J.R."/>
            <person name="Wisecaver J.H."/>
        </authorList>
    </citation>
    <scope>NUCLEOTIDE SEQUENCE</scope>
    <source>
        <strain evidence="1">ECLA1</strain>
    </source>
</reference>
<evidence type="ECO:0000313" key="2">
    <source>
        <dbReference type="Proteomes" id="UP001283361"/>
    </source>
</evidence>
<sequence>MGEQQTVLGSCVTPVKVTVMLLLVCAETSIFDHHKTLIRDCMHLPRIPLHALYTVRGSFKAVLKCADSKRDISLNGPGTQGVLVCSPHSDINYDFDNMWMPQCNLRKTPAKIKITGRFVYMLHACDAKTMAAIEFTIRNLTKTYFMDVHEPCGTKKKLCNGSVQFFCGISGMKHLANYRYQFEAQFQLTTDYNPSQGLNVYRNVAQDIRRRAGCDTYGQLERVHRAMWEVGHSHLAYVYVSSWRGTCEEHANSLGTDLEVDGVLTCRGCSEKYFLNNEQCLPCPYNHYSESFAASCKRCPDESLWIDRLKLEDLCYIRP</sequence>
<dbReference type="AlphaFoldDB" id="A0AAE1D2Q4"/>
<accession>A0AAE1D2Q4</accession>
<comment type="caution">
    <text evidence="1">The sequence shown here is derived from an EMBL/GenBank/DDBJ whole genome shotgun (WGS) entry which is preliminary data.</text>
</comment>
<organism evidence="1 2">
    <name type="scientific">Elysia crispata</name>
    <name type="common">lettuce slug</name>
    <dbReference type="NCBI Taxonomy" id="231223"/>
    <lineage>
        <taxon>Eukaryota</taxon>
        <taxon>Metazoa</taxon>
        <taxon>Spiralia</taxon>
        <taxon>Lophotrochozoa</taxon>
        <taxon>Mollusca</taxon>
        <taxon>Gastropoda</taxon>
        <taxon>Heterobranchia</taxon>
        <taxon>Euthyneura</taxon>
        <taxon>Panpulmonata</taxon>
        <taxon>Sacoglossa</taxon>
        <taxon>Placobranchoidea</taxon>
        <taxon>Plakobranchidae</taxon>
        <taxon>Elysia</taxon>
    </lineage>
</organism>
<proteinExistence type="predicted"/>
<dbReference type="Proteomes" id="UP001283361">
    <property type="component" value="Unassembled WGS sequence"/>
</dbReference>
<keyword evidence="2" id="KW-1185">Reference proteome</keyword>
<name>A0AAE1D2Q4_9GAST</name>